<dbReference type="PANTHER" id="PTHR11705">
    <property type="entry name" value="PROTEASE FAMILY M14 CARBOXYPEPTIDASE A,B"/>
    <property type="match status" value="1"/>
</dbReference>
<keyword evidence="16" id="KW-1185">Reference proteome</keyword>
<name>A0A244CL85_PSEDV</name>
<dbReference type="FunFam" id="3.40.630.10:FF:000084">
    <property type="entry name" value="Carboxypeptidase B2"/>
    <property type="match status" value="1"/>
</dbReference>
<keyword evidence="5" id="KW-0479">Metal-binding</keyword>
<keyword evidence="3" id="KW-0121">Carboxypeptidase</keyword>
<dbReference type="InterPro" id="IPR057246">
    <property type="entry name" value="CARBOXYPEPT_ZN_1"/>
</dbReference>
<dbReference type="PROSITE" id="PS00132">
    <property type="entry name" value="CARBOXYPEPT_ZN_1"/>
    <property type="match status" value="1"/>
</dbReference>
<dbReference type="SUPFAM" id="SSF49265">
    <property type="entry name" value="Fibronectin type III"/>
    <property type="match status" value="1"/>
</dbReference>
<dbReference type="Proteomes" id="UP000194841">
    <property type="component" value="Unassembled WGS sequence"/>
</dbReference>
<evidence type="ECO:0000256" key="11">
    <source>
        <dbReference type="ARBA" id="ARBA00066554"/>
    </source>
</evidence>
<sequence>MKVQYASYQETIAFLQQAMSEHPNLIRLQSIGETWEKRPIMLATISQDVAYADQKPALLYTGTIHAREWIGNELAIKFIKYIIDNYRFNPKLMNALTRNTLYIVPCLNPDGLEYSRNHFSFWRKNRRNNVDGTFGVDLNRNFASKFRQGNDSSANTYGGPHAFSEPETQAIRDFVLAHRNITVALDYHSQGNVFFPAHKFNHEVEIEGTDLNVLCANMNCEIKKVTGRQYGIHRGKPPANLIRGSGREYYYSLGILATVVEVGTRNIPDYMQNMSQSIDENIPALIHALGEAINYSELAPKRVEGFTIRELGADSVTLEWIYPLKDDLYFEIYRSQSNKNMCNEQTLVAITRSSFFTDVQLKSGQHYFYNIRAVDKVTKIKSPFSPELRLKTALANDEFSLTLFPNKADVGYLGANYLSKNKEHFGYNSMFIGVNQKRGICYGVIRFDLGNLPADAVIKHARFLLYPMNRVAAKIEKYGQWSIDLLDANALDDIYDYQAIATAPSLVSLGHTIESDKMTQGIWSQWAFNGVEREQLQHICQQLNQSTQRALLLRIKGPTTLPRGNDSQMMQFDIGYGPFGSGLHYRPHLELIYTKAQHTIEMLPASLNTIYPDDVVANKLASGFDSEGKIIYGQMAFALDVLPDPDYTVITEAYLVLNHSHKLSDKLAGKDIRFTIELVELEDVDYASVKQREKIEYIGYEVSIEQLREQSQQYFMFDSYSRQALERLHAQNKPFYFIIRATAASQAKNVLVDWYAIDHDLQAKLVINTIARRKYPLEAPTELNVSHENNAVKLSWKNPEHPDFVGSFVVRNRFHPPKSPFDGVKIYGGKDEYTVDRFGNSQIAKYYSVFSYDNVPNYSAPAAVYYADSQIIHVDELNDDLPHETEDEDMFLGDD</sequence>
<comment type="caution">
    <text evidence="15">The sequence shown here is derived from an EMBL/GenBank/DDBJ whole genome shotgun (WGS) entry which is preliminary data.</text>
</comment>
<dbReference type="EMBL" id="MWPV01000006">
    <property type="protein sequence ID" value="OUL56370.1"/>
    <property type="molecule type" value="Genomic_DNA"/>
</dbReference>
<proteinExistence type="inferred from homology"/>
<reference evidence="15 16" key="1">
    <citation type="submission" date="2017-02" db="EMBL/GenBank/DDBJ databases">
        <title>Pseudoalteromonas ulvae TC14 Genome.</title>
        <authorList>
            <person name="Molmeret M."/>
        </authorList>
    </citation>
    <scope>NUCLEOTIDE SEQUENCE [LARGE SCALE GENOMIC DNA]</scope>
    <source>
        <strain evidence="15">TC14</strain>
    </source>
</reference>
<evidence type="ECO:0000256" key="5">
    <source>
        <dbReference type="ARBA" id="ARBA00022723"/>
    </source>
</evidence>
<dbReference type="GO" id="GO:0004181">
    <property type="term" value="F:metallocarboxypeptidase activity"/>
    <property type="evidence" value="ECO:0007669"/>
    <property type="project" value="InterPro"/>
</dbReference>
<evidence type="ECO:0000256" key="8">
    <source>
        <dbReference type="ARBA" id="ARBA00022833"/>
    </source>
</evidence>
<evidence type="ECO:0000256" key="10">
    <source>
        <dbReference type="ARBA" id="ARBA00050859"/>
    </source>
</evidence>
<dbReference type="GO" id="GO:0005615">
    <property type="term" value="C:extracellular space"/>
    <property type="evidence" value="ECO:0007669"/>
    <property type="project" value="TreeGrafter"/>
</dbReference>
<evidence type="ECO:0000313" key="15">
    <source>
        <dbReference type="EMBL" id="OUL56370.1"/>
    </source>
</evidence>
<feature type="active site" description="Proton donor/acceptor" evidence="12">
    <location>
        <position position="261"/>
    </location>
</feature>
<dbReference type="PRINTS" id="PR00765">
    <property type="entry name" value="CRBOXYPTASEA"/>
</dbReference>
<keyword evidence="6" id="KW-0732">Signal</keyword>
<evidence type="ECO:0000256" key="2">
    <source>
        <dbReference type="ARBA" id="ARBA00005988"/>
    </source>
</evidence>
<evidence type="ECO:0000313" key="16">
    <source>
        <dbReference type="Proteomes" id="UP000194841"/>
    </source>
</evidence>
<feature type="domain" description="Peptidase M14" evidence="14">
    <location>
        <begin position="4"/>
        <end position="285"/>
    </location>
</feature>
<gene>
    <name evidence="15" type="ORF">B1199_16980</name>
</gene>
<comment type="catalytic activity">
    <reaction evidence="10">
        <text>Releases a C-terminal residue, which may be hydrophobic or positively charged.</text>
        <dbReference type="EC" id="3.4.17.18"/>
    </reaction>
</comment>
<evidence type="ECO:0000256" key="3">
    <source>
        <dbReference type="ARBA" id="ARBA00022645"/>
    </source>
</evidence>
<comment type="similarity">
    <text evidence="2 12">Belongs to the peptidase M14 family.</text>
</comment>
<evidence type="ECO:0000256" key="1">
    <source>
        <dbReference type="ARBA" id="ARBA00001947"/>
    </source>
</evidence>
<dbReference type="InterPro" id="IPR013783">
    <property type="entry name" value="Ig-like_fold"/>
</dbReference>
<dbReference type="EC" id="3.4.17.18" evidence="11"/>
<dbReference type="GO" id="GO:0006508">
    <property type="term" value="P:proteolysis"/>
    <property type="evidence" value="ECO:0007669"/>
    <property type="project" value="UniProtKB-KW"/>
</dbReference>
<accession>A0A244CL85</accession>
<dbReference type="Pfam" id="PF00246">
    <property type="entry name" value="Peptidase_M14"/>
    <property type="match status" value="1"/>
</dbReference>
<comment type="cofactor">
    <cofactor evidence="1">
        <name>Zn(2+)</name>
        <dbReference type="ChEBI" id="CHEBI:29105"/>
    </cofactor>
</comment>
<dbReference type="RefSeq" id="WP_086745340.1">
    <property type="nucleotide sequence ID" value="NZ_MWPV01000006.1"/>
</dbReference>
<dbReference type="GO" id="GO:0008270">
    <property type="term" value="F:zinc ion binding"/>
    <property type="evidence" value="ECO:0007669"/>
    <property type="project" value="InterPro"/>
</dbReference>
<feature type="domain" description="Fibronectin type-III" evidence="13">
    <location>
        <begin position="299"/>
        <end position="395"/>
    </location>
</feature>
<dbReference type="PROSITE" id="PS50853">
    <property type="entry name" value="FN3"/>
    <property type="match status" value="1"/>
</dbReference>
<dbReference type="SUPFAM" id="SSF53187">
    <property type="entry name" value="Zn-dependent exopeptidases"/>
    <property type="match status" value="1"/>
</dbReference>
<keyword evidence="4" id="KW-0645">Protease</keyword>
<evidence type="ECO:0000259" key="14">
    <source>
        <dbReference type="PROSITE" id="PS52035"/>
    </source>
</evidence>
<keyword evidence="9" id="KW-0482">Metalloprotease</keyword>
<keyword evidence="7" id="KW-0378">Hydrolase</keyword>
<dbReference type="PROSITE" id="PS52035">
    <property type="entry name" value="PEPTIDASE_M14"/>
    <property type="match status" value="1"/>
</dbReference>
<evidence type="ECO:0000259" key="13">
    <source>
        <dbReference type="PROSITE" id="PS50853"/>
    </source>
</evidence>
<evidence type="ECO:0000256" key="9">
    <source>
        <dbReference type="ARBA" id="ARBA00023049"/>
    </source>
</evidence>
<dbReference type="InterPro" id="IPR036116">
    <property type="entry name" value="FN3_sf"/>
</dbReference>
<dbReference type="PANTHER" id="PTHR11705:SF143">
    <property type="entry name" value="SLL0236 PROTEIN"/>
    <property type="match status" value="1"/>
</dbReference>
<dbReference type="AlphaFoldDB" id="A0A244CL85"/>
<evidence type="ECO:0000256" key="12">
    <source>
        <dbReference type="PROSITE-ProRule" id="PRU01379"/>
    </source>
</evidence>
<dbReference type="SMART" id="SM00631">
    <property type="entry name" value="Zn_pept"/>
    <property type="match status" value="1"/>
</dbReference>
<dbReference type="CDD" id="cd00063">
    <property type="entry name" value="FN3"/>
    <property type="match status" value="1"/>
</dbReference>
<keyword evidence="8" id="KW-0862">Zinc</keyword>
<organism evidence="15 16">
    <name type="scientific">Pseudoalteromonas ulvae</name>
    <dbReference type="NCBI Taxonomy" id="107327"/>
    <lineage>
        <taxon>Bacteria</taxon>
        <taxon>Pseudomonadati</taxon>
        <taxon>Pseudomonadota</taxon>
        <taxon>Gammaproteobacteria</taxon>
        <taxon>Alteromonadales</taxon>
        <taxon>Pseudoalteromonadaceae</taxon>
        <taxon>Pseudoalteromonas</taxon>
    </lineage>
</organism>
<dbReference type="InterPro" id="IPR003961">
    <property type="entry name" value="FN3_dom"/>
</dbReference>
<dbReference type="Gene3D" id="2.60.40.10">
    <property type="entry name" value="Immunoglobulins"/>
    <property type="match status" value="1"/>
</dbReference>
<protein>
    <recommendedName>
        <fullName evidence="11">carboxypeptidase T</fullName>
        <ecNumber evidence="11">3.4.17.18</ecNumber>
    </recommendedName>
</protein>
<dbReference type="InterPro" id="IPR000834">
    <property type="entry name" value="Peptidase_M14"/>
</dbReference>
<dbReference type="OrthoDB" id="5294005at2"/>
<evidence type="ECO:0000256" key="7">
    <source>
        <dbReference type="ARBA" id="ARBA00022801"/>
    </source>
</evidence>
<evidence type="ECO:0000256" key="6">
    <source>
        <dbReference type="ARBA" id="ARBA00022729"/>
    </source>
</evidence>
<dbReference type="Gene3D" id="3.40.630.10">
    <property type="entry name" value="Zn peptidases"/>
    <property type="match status" value="1"/>
</dbReference>
<evidence type="ECO:0000256" key="4">
    <source>
        <dbReference type="ARBA" id="ARBA00022670"/>
    </source>
</evidence>